<feature type="region of interest" description="Disordered" evidence="1">
    <location>
        <begin position="34"/>
        <end position="53"/>
    </location>
</feature>
<evidence type="ECO:0000256" key="1">
    <source>
        <dbReference type="SAM" id="MobiDB-lite"/>
    </source>
</evidence>
<name>A0A426Z971_ENSVE</name>
<feature type="compositionally biased region" description="Low complexity" evidence="1">
    <location>
        <begin position="36"/>
        <end position="46"/>
    </location>
</feature>
<dbReference type="Proteomes" id="UP000287651">
    <property type="component" value="Unassembled WGS sequence"/>
</dbReference>
<sequence length="53" mass="5369">MEKGCIVVEATTNSSTKPLLPSRVSYTRSLSHVVRSSGASGPASSGCVSTSPT</sequence>
<proteinExistence type="predicted"/>
<comment type="caution">
    <text evidence="2">The sequence shown here is derived from an EMBL/GenBank/DDBJ whole genome shotgun (WGS) entry which is preliminary data.</text>
</comment>
<protein>
    <submittedName>
        <fullName evidence="2">Uncharacterized protein</fullName>
    </submittedName>
</protein>
<evidence type="ECO:0000313" key="2">
    <source>
        <dbReference type="EMBL" id="RRT60509.1"/>
    </source>
</evidence>
<dbReference type="EMBL" id="AMZH03007757">
    <property type="protein sequence ID" value="RRT60509.1"/>
    <property type="molecule type" value="Genomic_DNA"/>
</dbReference>
<reference evidence="2 3" key="1">
    <citation type="journal article" date="2014" name="Agronomy (Basel)">
        <title>A Draft Genome Sequence for Ensete ventricosum, the Drought-Tolerant Tree Against Hunger.</title>
        <authorList>
            <person name="Harrison J."/>
            <person name="Moore K.A."/>
            <person name="Paszkiewicz K."/>
            <person name="Jones T."/>
            <person name="Grant M."/>
            <person name="Ambacheew D."/>
            <person name="Muzemil S."/>
            <person name="Studholme D.J."/>
        </authorList>
    </citation>
    <scope>NUCLEOTIDE SEQUENCE [LARGE SCALE GENOMIC DNA]</scope>
</reference>
<accession>A0A426Z971</accession>
<dbReference type="AlphaFoldDB" id="A0A426Z971"/>
<gene>
    <name evidence="2" type="ORF">B296_00013200</name>
</gene>
<organism evidence="2 3">
    <name type="scientific">Ensete ventricosum</name>
    <name type="common">Abyssinian banana</name>
    <name type="synonym">Musa ensete</name>
    <dbReference type="NCBI Taxonomy" id="4639"/>
    <lineage>
        <taxon>Eukaryota</taxon>
        <taxon>Viridiplantae</taxon>
        <taxon>Streptophyta</taxon>
        <taxon>Embryophyta</taxon>
        <taxon>Tracheophyta</taxon>
        <taxon>Spermatophyta</taxon>
        <taxon>Magnoliopsida</taxon>
        <taxon>Liliopsida</taxon>
        <taxon>Zingiberales</taxon>
        <taxon>Musaceae</taxon>
        <taxon>Ensete</taxon>
    </lineage>
</organism>
<evidence type="ECO:0000313" key="3">
    <source>
        <dbReference type="Proteomes" id="UP000287651"/>
    </source>
</evidence>